<protein>
    <submittedName>
        <fullName evidence="2">Uncharacterized protein</fullName>
    </submittedName>
</protein>
<reference evidence="2 3" key="1">
    <citation type="submission" date="2019-08" db="EMBL/GenBank/DDBJ databases">
        <authorList>
            <person name="Peeters C."/>
        </authorList>
    </citation>
    <scope>NUCLEOTIDE SEQUENCE [LARGE SCALE GENOMIC DNA]</scope>
    <source>
        <strain evidence="2 3">LMG 31010</strain>
    </source>
</reference>
<dbReference type="Proteomes" id="UP000343335">
    <property type="component" value="Unassembled WGS sequence"/>
</dbReference>
<sequence length="77" mass="7979">MVSVACVGKGSMESEGESETPADNRQAGVGETVRCREACQRPAVPDGLRASESATFVPLAVFCCATLSSLLEISSPM</sequence>
<accession>A0A5E4YZV9</accession>
<gene>
    <name evidence="2" type="ORF">PCO31010_04891</name>
</gene>
<evidence type="ECO:0000313" key="2">
    <source>
        <dbReference type="EMBL" id="VVE53968.1"/>
    </source>
</evidence>
<name>A0A5E4YZV9_9BURK</name>
<dbReference type="AlphaFoldDB" id="A0A5E4YZV9"/>
<evidence type="ECO:0000256" key="1">
    <source>
        <dbReference type="SAM" id="MobiDB-lite"/>
    </source>
</evidence>
<feature type="region of interest" description="Disordered" evidence="1">
    <location>
        <begin position="1"/>
        <end position="29"/>
    </location>
</feature>
<proteinExistence type="predicted"/>
<organism evidence="2 3">
    <name type="scientific">Pandoraea commovens</name>
    <dbReference type="NCBI Taxonomy" id="2508289"/>
    <lineage>
        <taxon>Bacteria</taxon>
        <taxon>Pseudomonadati</taxon>
        <taxon>Pseudomonadota</taxon>
        <taxon>Betaproteobacteria</taxon>
        <taxon>Burkholderiales</taxon>
        <taxon>Burkholderiaceae</taxon>
        <taxon>Pandoraea</taxon>
    </lineage>
</organism>
<evidence type="ECO:0000313" key="3">
    <source>
        <dbReference type="Proteomes" id="UP000343335"/>
    </source>
</evidence>
<dbReference type="EMBL" id="CABPSA010000011">
    <property type="protein sequence ID" value="VVE53968.1"/>
    <property type="molecule type" value="Genomic_DNA"/>
</dbReference>